<dbReference type="EMBL" id="APRJ01000011">
    <property type="protein sequence ID" value="ENW86496.1"/>
    <property type="molecule type" value="Genomic_DNA"/>
</dbReference>
<dbReference type="RefSeq" id="WP_005171482.1">
    <property type="nucleotide sequence ID" value="NZ_KB850035.1"/>
</dbReference>
<keyword evidence="2" id="KW-1185">Reference proteome</keyword>
<protein>
    <submittedName>
        <fullName evidence="1">Uncharacterized protein</fullName>
    </submittedName>
</protein>
<name>N9M762_9GAMM</name>
<gene>
    <name evidence="1" type="ORF">F906_01551</name>
</gene>
<comment type="caution">
    <text evidence="1">The sequence shown here is derived from an EMBL/GenBank/DDBJ whole genome shotgun (WGS) entry which is preliminary data.</text>
</comment>
<evidence type="ECO:0000313" key="1">
    <source>
        <dbReference type="EMBL" id="ENW86496.1"/>
    </source>
</evidence>
<dbReference type="PATRIC" id="fig|1217709.3.peg.1495"/>
<reference evidence="1 2" key="1">
    <citation type="submission" date="2013-02" db="EMBL/GenBank/DDBJ databases">
        <title>The Genome Sequence of Acinetobacter sp. NIPH 713.</title>
        <authorList>
            <consortium name="The Broad Institute Genome Sequencing Platform"/>
            <consortium name="The Broad Institute Genome Sequencing Center for Infectious Disease"/>
            <person name="Cerqueira G."/>
            <person name="Feldgarden M."/>
            <person name="Courvalin P."/>
            <person name="Perichon B."/>
            <person name="Grillot-Courvalin C."/>
            <person name="Clermont D."/>
            <person name="Rocha E."/>
            <person name="Yoon E.-J."/>
            <person name="Nemec A."/>
            <person name="Walker B."/>
            <person name="Young S.K."/>
            <person name="Zeng Q."/>
            <person name="Gargeya S."/>
            <person name="Fitzgerald M."/>
            <person name="Haas B."/>
            <person name="Abouelleil A."/>
            <person name="Alvarado L."/>
            <person name="Arachchi H.M."/>
            <person name="Berlin A.M."/>
            <person name="Chapman S.B."/>
            <person name="Dewar J."/>
            <person name="Goldberg J."/>
            <person name="Griggs A."/>
            <person name="Gujja S."/>
            <person name="Hansen M."/>
            <person name="Howarth C."/>
            <person name="Imamovic A."/>
            <person name="Larimer J."/>
            <person name="McCowan C."/>
            <person name="Murphy C."/>
            <person name="Neiman D."/>
            <person name="Pearson M."/>
            <person name="Priest M."/>
            <person name="Roberts A."/>
            <person name="Saif S."/>
            <person name="Shea T."/>
            <person name="Sisk P."/>
            <person name="Sykes S."/>
            <person name="Wortman J."/>
            <person name="Nusbaum C."/>
            <person name="Birren B."/>
        </authorList>
    </citation>
    <scope>NUCLEOTIDE SEQUENCE [LARGE SCALE GENOMIC DNA]</scope>
    <source>
        <strain evidence="1 2">NIPH 713</strain>
    </source>
</reference>
<dbReference type="HOGENOM" id="CLU_213013_0_0_6"/>
<organism evidence="1 2">
    <name type="scientific">Acinetobacter pseudolwoffii</name>
    <dbReference type="NCBI Taxonomy" id="2053287"/>
    <lineage>
        <taxon>Bacteria</taxon>
        <taxon>Pseudomonadati</taxon>
        <taxon>Pseudomonadota</taxon>
        <taxon>Gammaproteobacteria</taxon>
        <taxon>Moraxellales</taxon>
        <taxon>Moraxellaceae</taxon>
        <taxon>Acinetobacter</taxon>
    </lineage>
</organism>
<dbReference type="Proteomes" id="UP000023774">
    <property type="component" value="Unassembled WGS sequence"/>
</dbReference>
<sequence>MVEPQESFEPNENSSIDKQVNLMDQFIADGGFEQAFKDVFGLSESVKQSLKEIS</sequence>
<proteinExistence type="predicted"/>
<accession>N9M762</accession>
<evidence type="ECO:0000313" key="2">
    <source>
        <dbReference type="Proteomes" id="UP000023774"/>
    </source>
</evidence>
<dbReference type="AlphaFoldDB" id="N9M762"/>